<comment type="caution">
    <text evidence="16">The sequence shown here is derived from an EMBL/GenBank/DDBJ whole genome shotgun (WGS) entry which is preliminary data.</text>
</comment>
<dbReference type="CDD" id="cd03312">
    <property type="entry name" value="CIMS_N_terminal_like"/>
    <property type="match status" value="1"/>
</dbReference>
<comment type="cofactor">
    <cofactor evidence="12">
        <name>Zn(2+)</name>
        <dbReference type="ChEBI" id="CHEBI:29105"/>
    </cofactor>
    <text evidence="12">Binds 2 Zn(2+) ions per subunit.</text>
</comment>
<feature type="domain" description="Cobalamin-independent methionine synthase MetE C-terminal/archaeal" evidence="14">
    <location>
        <begin position="426"/>
        <end position="748"/>
    </location>
</feature>
<dbReference type="AlphaFoldDB" id="A0A9X1RT57"/>
<organism evidence="16 17">
    <name type="scientific">Paraburkholderia tagetis</name>
    <dbReference type="NCBI Taxonomy" id="2913261"/>
    <lineage>
        <taxon>Bacteria</taxon>
        <taxon>Pseudomonadati</taxon>
        <taxon>Pseudomonadota</taxon>
        <taxon>Betaproteobacteria</taxon>
        <taxon>Burkholderiales</taxon>
        <taxon>Burkholderiaceae</taxon>
        <taxon>Paraburkholderia</taxon>
    </lineage>
</organism>
<dbReference type="GO" id="GO:0032259">
    <property type="term" value="P:methylation"/>
    <property type="evidence" value="ECO:0007669"/>
    <property type="project" value="UniProtKB-KW"/>
</dbReference>
<proteinExistence type="inferred from homology"/>
<comment type="cofactor">
    <cofactor evidence="10">
        <name>Zn(2+)</name>
        <dbReference type="ChEBI" id="CHEBI:29105"/>
    </cofactor>
    <text evidence="10">Binds 1 zinc ion per subunit.</text>
</comment>
<dbReference type="Gene3D" id="3.20.20.210">
    <property type="match status" value="2"/>
</dbReference>
<feature type="binding site" evidence="10">
    <location>
        <position position="112"/>
    </location>
    <ligand>
        <name>5-methyltetrahydropteroyltri-L-glutamate</name>
        <dbReference type="ChEBI" id="CHEBI:58207"/>
    </ligand>
</feature>
<evidence type="ECO:0000256" key="7">
    <source>
        <dbReference type="ARBA" id="ARBA00022723"/>
    </source>
</evidence>
<comment type="catalytic activity">
    <reaction evidence="10">
        <text>5-methyltetrahydropteroyltri-L-glutamate + L-homocysteine = tetrahydropteroyltri-L-glutamate + L-methionine</text>
        <dbReference type="Rhea" id="RHEA:21196"/>
        <dbReference type="ChEBI" id="CHEBI:57844"/>
        <dbReference type="ChEBI" id="CHEBI:58140"/>
        <dbReference type="ChEBI" id="CHEBI:58199"/>
        <dbReference type="ChEBI" id="CHEBI:58207"/>
        <dbReference type="EC" id="2.1.1.14"/>
    </reaction>
</comment>
<evidence type="ECO:0000256" key="4">
    <source>
        <dbReference type="ARBA" id="ARBA00022603"/>
    </source>
</evidence>
<dbReference type="RefSeq" id="WP_238465454.1">
    <property type="nucleotide sequence ID" value="NZ_JAKLJA010000016.1"/>
</dbReference>
<feature type="binding site" evidence="10">
    <location>
        <position position="665"/>
    </location>
    <ligand>
        <name>Zn(2+)</name>
        <dbReference type="ChEBI" id="CHEBI:29105"/>
        <note>catalytic</note>
    </ligand>
</feature>
<keyword evidence="4 10" id="KW-0489">Methyltransferase</keyword>
<gene>
    <name evidence="10 16" type="primary">metE</name>
    <name evidence="16" type="ORF">L5014_19895</name>
</gene>
<dbReference type="PANTHER" id="PTHR30519">
    <property type="entry name" value="5-METHYLTETRAHYDROPTEROYLTRIGLUTAMATE--HOMOCYSTEINE METHYLTRANSFERASE"/>
    <property type="match status" value="1"/>
</dbReference>
<evidence type="ECO:0000313" key="17">
    <source>
        <dbReference type="Proteomes" id="UP001139308"/>
    </source>
</evidence>
<keyword evidence="17" id="KW-1185">Reference proteome</keyword>
<keyword evidence="8 10" id="KW-0862">Zinc</keyword>
<dbReference type="InterPro" id="IPR006276">
    <property type="entry name" value="Cobalamin-indep_Met_synthase"/>
</dbReference>
<dbReference type="InterPro" id="IPR038071">
    <property type="entry name" value="UROD/MetE-like_sf"/>
</dbReference>
<keyword evidence="9 10" id="KW-0486">Methionine biosynthesis</keyword>
<feature type="binding site" evidence="10 11">
    <location>
        <begin position="431"/>
        <end position="433"/>
    </location>
    <ligand>
        <name>L-homocysteine</name>
        <dbReference type="ChEBI" id="CHEBI:58199"/>
    </ligand>
</feature>
<dbReference type="EC" id="2.1.1.14" evidence="10"/>
<dbReference type="HAMAP" id="MF_00172">
    <property type="entry name" value="Meth_synth"/>
    <property type="match status" value="1"/>
</dbReference>
<dbReference type="NCBIfam" id="TIGR01371">
    <property type="entry name" value="met_syn_B12ind"/>
    <property type="match status" value="1"/>
</dbReference>
<keyword evidence="10" id="KW-0677">Repeat</keyword>
<dbReference type="GO" id="GO:0003871">
    <property type="term" value="F:5-methyltetrahydropteroyltriglutamate-homocysteine S-methyltransferase activity"/>
    <property type="evidence" value="ECO:0007669"/>
    <property type="project" value="UniProtKB-UniRule"/>
</dbReference>
<feature type="domain" description="Cobalamin-independent methionine synthase MetE N-terminal" evidence="15">
    <location>
        <begin position="4"/>
        <end position="309"/>
    </location>
</feature>
<keyword evidence="6 10" id="KW-0808">Transferase</keyword>
<feature type="binding site" evidence="11">
    <location>
        <position position="117"/>
    </location>
    <ligand>
        <name>5-methyltetrahydropteroyltri-L-glutamate</name>
        <dbReference type="ChEBI" id="CHEBI:58207"/>
    </ligand>
</feature>
<dbReference type="SUPFAM" id="SSF51726">
    <property type="entry name" value="UROD/MetE-like"/>
    <property type="match status" value="2"/>
</dbReference>
<feature type="binding site" evidence="12">
    <location>
        <position position="726"/>
    </location>
    <ligand>
        <name>Zn(2+)</name>
        <dbReference type="ChEBI" id="CHEBI:29105"/>
        <label>1</label>
        <note>catalytic</note>
    </ligand>
</feature>
<dbReference type="EMBL" id="JAKLJA010000016">
    <property type="protein sequence ID" value="MCG5075606.1"/>
    <property type="molecule type" value="Genomic_DNA"/>
</dbReference>
<dbReference type="PIRSF" id="PIRSF000382">
    <property type="entry name" value="MeTrfase_B12_ind"/>
    <property type="match status" value="1"/>
</dbReference>
<evidence type="ECO:0000256" key="12">
    <source>
        <dbReference type="PIRSR" id="PIRSR000382-2"/>
    </source>
</evidence>
<feature type="binding site" evidence="10">
    <location>
        <position position="484"/>
    </location>
    <ligand>
        <name>L-homocysteine</name>
        <dbReference type="ChEBI" id="CHEBI:58199"/>
    </ligand>
</feature>
<feature type="binding site" evidence="10 11">
    <location>
        <position position="599"/>
    </location>
    <ligand>
        <name>L-methionine</name>
        <dbReference type="ChEBI" id="CHEBI:57844"/>
    </ligand>
</feature>
<dbReference type="InterPro" id="IPR002629">
    <property type="entry name" value="Met_Synth_C/arc"/>
</dbReference>
<comment type="function">
    <text evidence="1 10">Catalyzes the transfer of a methyl group from 5-methyltetrahydrofolate to homocysteine resulting in methionine formation.</text>
</comment>
<dbReference type="GO" id="GO:0009086">
    <property type="term" value="P:methionine biosynthetic process"/>
    <property type="evidence" value="ECO:0007669"/>
    <property type="project" value="UniProtKB-UniRule"/>
</dbReference>
<feature type="binding site" evidence="10 11">
    <location>
        <position position="484"/>
    </location>
    <ligand>
        <name>L-methionine</name>
        <dbReference type="ChEBI" id="CHEBI:57844"/>
    </ligand>
</feature>
<feature type="binding site" evidence="10">
    <location>
        <position position="605"/>
    </location>
    <ligand>
        <name>5-methyltetrahydropteroyltri-L-glutamate</name>
        <dbReference type="ChEBI" id="CHEBI:58207"/>
    </ligand>
</feature>
<feature type="binding site" evidence="11">
    <location>
        <position position="19"/>
    </location>
    <ligand>
        <name>5-methyltetrahydropteroyltri-L-glutamate</name>
        <dbReference type="ChEBI" id="CHEBI:58207"/>
    </ligand>
</feature>
<feature type="binding site" evidence="10">
    <location>
        <begin position="16"/>
        <end position="19"/>
    </location>
    <ligand>
        <name>5-methyltetrahydropteroyltri-L-glutamate</name>
        <dbReference type="ChEBI" id="CHEBI:58207"/>
    </ligand>
</feature>
<dbReference type="NCBIfam" id="NF003556">
    <property type="entry name" value="PRK05222.1"/>
    <property type="match status" value="1"/>
</dbReference>
<evidence type="ECO:0000256" key="8">
    <source>
        <dbReference type="ARBA" id="ARBA00022833"/>
    </source>
</evidence>
<evidence type="ECO:0000256" key="5">
    <source>
        <dbReference type="ARBA" id="ARBA00022605"/>
    </source>
</evidence>
<evidence type="ECO:0000256" key="1">
    <source>
        <dbReference type="ARBA" id="ARBA00002777"/>
    </source>
</evidence>
<feature type="binding site" evidence="10">
    <location>
        <position position="726"/>
    </location>
    <ligand>
        <name>Zn(2+)</name>
        <dbReference type="ChEBI" id="CHEBI:29105"/>
        <note>catalytic</note>
    </ligand>
</feature>
<feature type="binding site" evidence="10">
    <location>
        <position position="643"/>
    </location>
    <ligand>
        <name>Zn(2+)</name>
        <dbReference type="ChEBI" id="CHEBI:29105"/>
        <note>catalytic</note>
    </ligand>
</feature>
<feature type="binding site" evidence="12">
    <location>
        <position position="643"/>
    </location>
    <ligand>
        <name>Zn(2+)</name>
        <dbReference type="ChEBI" id="CHEBI:29105"/>
        <label>1</label>
        <note>catalytic</note>
    </ligand>
</feature>
<evidence type="ECO:0000256" key="6">
    <source>
        <dbReference type="ARBA" id="ARBA00022679"/>
    </source>
</evidence>
<evidence type="ECO:0000256" key="11">
    <source>
        <dbReference type="PIRSR" id="PIRSR000382-1"/>
    </source>
</evidence>
<dbReference type="InterPro" id="IPR013215">
    <property type="entry name" value="Cbl-indep_Met_Synth_N"/>
</dbReference>
<protein>
    <recommendedName>
        <fullName evidence="10">5-methyltetrahydropteroyltriglutamate--homocysteine methyltransferase</fullName>
        <ecNumber evidence="10">2.1.1.14</ecNumber>
    </recommendedName>
    <alternativeName>
        <fullName evidence="10">Cobalamin-independent methionine synthase</fullName>
    </alternativeName>
    <alternativeName>
        <fullName evidence="10">Methionine synthase, vitamin-B12 independent isozyme</fullName>
    </alternativeName>
</protein>
<evidence type="ECO:0000256" key="2">
    <source>
        <dbReference type="ARBA" id="ARBA00004681"/>
    </source>
</evidence>
<dbReference type="Proteomes" id="UP001139308">
    <property type="component" value="Unassembled WGS sequence"/>
</dbReference>
<evidence type="ECO:0000256" key="10">
    <source>
        <dbReference type="HAMAP-Rule" id="MF_00172"/>
    </source>
</evidence>
<feature type="binding site" evidence="10 11">
    <location>
        <begin position="431"/>
        <end position="433"/>
    </location>
    <ligand>
        <name>L-methionine</name>
        <dbReference type="ChEBI" id="CHEBI:57844"/>
    </ligand>
</feature>
<evidence type="ECO:0000256" key="13">
    <source>
        <dbReference type="PIRSR" id="PIRSR000382-3"/>
    </source>
</evidence>
<evidence type="ECO:0000256" key="9">
    <source>
        <dbReference type="ARBA" id="ARBA00023167"/>
    </source>
</evidence>
<keyword evidence="7 10" id="KW-0479">Metal-binding</keyword>
<feature type="active site" description="Proton donor" evidence="10 13">
    <location>
        <position position="694"/>
    </location>
</feature>
<feature type="binding site" evidence="12">
    <location>
        <position position="665"/>
    </location>
    <ligand>
        <name>Zn(2+)</name>
        <dbReference type="ChEBI" id="CHEBI:29105"/>
        <label>1</label>
        <note>catalytic</note>
    </ligand>
</feature>
<evidence type="ECO:0000256" key="3">
    <source>
        <dbReference type="ARBA" id="ARBA00009553"/>
    </source>
</evidence>
<evidence type="ECO:0000259" key="15">
    <source>
        <dbReference type="Pfam" id="PF08267"/>
    </source>
</evidence>
<feature type="binding site" evidence="10 11">
    <location>
        <begin position="515"/>
        <end position="516"/>
    </location>
    <ligand>
        <name>5-methyltetrahydropteroyltri-L-glutamate</name>
        <dbReference type="ChEBI" id="CHEBI:58207"/>
    </ligand>
</feature>
<name>A0A9X1RT57_9BURK</name>
<evidence type="ECO:0000259" key="14">
    <source>
        <dbReference type="Pfam" id="PF01717"/>
    </source>
</evidence>
<feature type="binding site" evidence="10">
    <location>
        <position position="641"/>
    </location>
    <ligand>
        <name>Zn(2+)</name>
        <dbReference type="ChEBI" id="CHEBI:29105"/>
        <note>catalytic</note>
    </ligand>
</feature>
<feature type="binding site" evidence="12">
    <location>
        <position position="641"/>
    </location>
    <ligand>
        <name>Zn(2+)</name>
        <dbReference type="ChEBI" id="CHEBI:29105"/>
        <label>1</label>
        <note>catalytic</note>
    </ligand>
</feature>
<keyword evidence="5 10" id="KW-0028">Amino-acid biosynthesis</keyword>
<dbReference type="CDD" id="cd03311">
    <property type="entry name" value="CIMS_C_terminal_like"/>
    <property type="match status" value="1"/>
</dbReference>
<accession>A0A9X1RT57</accession>
<reference evidence="16" key="1">
    <citation type="submission" date="2022-01" db="EMBL/GenBank/DDBJ databases">
        <title>Genome sequence and assembly of Parabukholderia sp. RG36.</title>
        <authorList>
            <person name="Chhetri G."/>
        </authorList>
    </citation>
    <scope>NUCLEOTIDE SEQUENCE</scope>
    <source>
        <strain evidence="16">RG36</strain>
    </source>
</reference>
<dbReference type="GO" id="GO:0008270">
    <property type="term" value="F:zinc ion binding"/>
    <property type="evidence" value="ECO:0007669"/>
    <property type="project" value="InterPro"/>
</dbReference>
<dbReference type="Pfam" id="PF08267">
    <property type="entry name" value="Meth_synt_1"/>
    <property type="match status" value="1"/>
</dbReference>
<comment type="similarity">
    <text evidence="3 10">Belongs to the vitamin-B12 independent methionine synthase family.</text>
</comment>
<feature type="binding site" evidence="10 11">
    <location>
        <position position="561"/>
    </location>
    <ligand>
        <name>5-methyltetrahydropteroyltri-L-glutamate</name>
        <dbReference type="ChEBI" id="CHEBI:58207"/>
    </ligand>
</feature>
<dbReference type="Pfam" id="PF01717">
    <property type="entry name" value="Meth_synt_2"/>
    <property type="match status" value="1"/>
</dbReference>
<feature type="binding site" evidence="10 11">
    <location>
        <position position="599"/>
    </location>
    <ligand>
        <name>L-homocysteine</name>
        <dbReference type="ChEBI" id="CHEBI:58199"/>
    </ligand>
</feature>
<sequence length="767" mass="84846">MVRTHIPGFPRIGAQRELKFAQEAFWRGELDEANLREVGAQLRTRHWRTQRAAGLDFVCAGDFAWYDPMLSTSALLGALPERFGFDARTLSLVQYYALARGNAAQPAMEMTKWFDTNYHYLVPEIGPQTRFEGGVEWLLEEVDEAHALGHEVKPVLIGPLTWLWLAKSRVAGFDRLALLPGLVARYARVLEALKARGVEWVQLDEPALCCDLDAAWHEALTTAYDQLGHSGVKLLLGTYFGSAAQHAPRVAKLPVQGVHIDLVRAPEQLDVWRAALRDDQVLSAGVIDGRNVWRADLAAIADTLRETHAQFGERLWIAPSCSLAHVPVSLEGERRLDAQVKSWLAFATEKLTEVRTLALALADRVAAQPQLEAASAALAARARSSAVINALVQKRTAAVDAAMARRANAFDVREHAQRDALRLPLMPTTTIGSFPQTQAIREARAAHRRGELSALDYLERMREETARAVRCQEALGLDVLVHGEAERNDMVEYFAELLWGFAVTENGWVQSYGSRCVKPPLIYGDVYRAEPMTVDAIRHAQSLTTRPMKGMLTGPVTLLQWSFVRDDQPRAVTALQLALAVRDEVCDLEKAGIGIVQIDEPAFREGLPLRRAEHEAYFDWAVRAFRVASSGVADATQIHTHMCYSEFNDILPAIAALDADVITIETSRSAMELLDAFGEFAYPNAIGPGVYDIHSPRVPGVDEMVRLIERACETIPAARLWVNPDCGLKTRAWPETEAALRNMVSAARVLRERMAASAREAGATVAA</sequence>
<evidence type="ECO:0000313" key="16">
    <source>
        <dbReference type="EMBL" id="MCG5075606.1"/>
    </source>
</evidence>
<comment type="pathway">
    <text evidence="2 10">Amino-acid biosynthesis; L-methionine biosynthesis via de novo pathway; L-methionine from L-homocysteine (MetE route): step 1/1.</text>
</comment>